<sequence>MLITEQYRVIFLYEYKLGHSAAEAQRNIKHVFGNDSVDIRTVQRWFQTFCSGNKSLKSEPRGRPKPVIRHYELNSLVKRNPRKTVRNIRSELKTPPSTASRHLKKIRKVKKMDRLVTHQFNEIKKSNKKNRRLTAYSMFLSRLEREPFLYRLITYDEQWILFDNSRRTEQWLDAGESRKHYLKPPLHPKKLMVTVWLSTKRVIHYSFLQKEKL</sequence>
<dbReference type="GO" id="GO:0035861">
    <property type="term" value="C:site of double-strand break"/>
    <property type="evidence" value="ECO:0007669"/>
    <property type="project" value="TreeGrafter"/>
</dbReference>
<gene>
    <name evidence="3" type="primary">LOC115216245</name>
</gene>
<feature type="domain" description="Mos1 transposase HTH" evidence="1">
    <location>
        <begin position="6"/>
        <end position="53"/>
    </location>
</feature>
<dbReference type="Gene3D" id="1.10.10.1450">
    <property type="match status" value="1"/>
</dbReference>
<evidence type="ECO:0000313" key="2">
    <source>
        <dbReference type="Proteomes" id="UP000515154"/>
    </source>
</evidence>
<dbReference type="GO" id="GO:0000793">
    <property type="term" value="C:condensed chromosome"/>
    <property type="evidence" value="ECO:0007669"/>
    <property type="project" value="TreeGrafter"/>
</dbReference>
<dbReference type="InterPro" id="IPR001888">
    <property type="entry name" value="Transposase_1"/>
</dbReference>
<dbReference type="GO" id="GO:0031297">
    <property type="term" value="P:replication fork processing"/>
    <property type="evidence" value="ECO:0007669"/>
    <property type="project" value="TreeGrafter"/>
</dbReference>
<dbReference type="GO" id="GO:0000014">
    <property type="term" value="F:single-stranded DNA endodeoxyribonuclease activity"/>
    <property type="evidence" value="ECO:0007669"/>
    <property type="project" value="TreeGrafter"/>
</dbReference>
<reference evidence="3" key="1">
    <citation type="submission" date="2025-08" db="UniProtKB">
        <authorList>
            <consortium name="RefSeq"/>
        </authorList>
    </citation>
    <scope>IDENTIFICATION</scope>
</reference>
<dbReference type="InterPro" id="IPR041426">
    <property type="entry name" value="Mos1_HTH"/>
</dbReference>
<dbReference type="GO" id="GO:0003690">
    <property type="term" value="F:double-stranded DNA binding"/>
    <property type="evidence" value="ECO:0007669"/>
    <property type="project" value="TreeGrafter"/>
</dbReference>
<dbReference type="PANTHER" id="PTHR46060:SF2">
    <property type="entry name" value="HISTONE-LYSINE N-METHYLTRANSFERASE SETMAR"/>
    <property type="match status" value="1"/>
</dbReference>
<name>A0A6P7SSZ0_9MOLL</name>
<dbReference type="GO" id="GO:0044547">
    <property type="term" value="F:DNA topoisomerase binding"/>
    <property type="evidence" value="ECO:0007669"/>
    <property type="project" value="TreeGrafter"/>
</dbReference>
<dbReference type="Gene3D" id="3.30.420.10">
    <property type="entry name" value="Ribonuclease H-like superfamily/Ribonuclease H"/>
    <property type="match status" value="1"/>
</dbReference>
<dbReference type="GO" id="GO:0042800">
    <property type="term" value="F:histone H3K4 methyltransferase activity"/>
    <property type="evidence" value="ECO:0007669"/>
    <property type="project" value="TreeGrafter"/>
</dbReference>
<dbReference type="RefSeq" id="XP_029641303.1">
    <property type="nucleotide sequence ID" value="XM_029785443.1"/>
</dbReference>
<dbReference type="PANTHER" id="PTHR46060">
    <property type="entry name" value="MARINER MOS1 TRANSPOSASE-LIKE PROTEIN"/>
    <property type="match status" value="1"/>
</dbReference>
<dbReference type="InterPro" id="IPR036397">
    <property type="entry name" value="RNaseH_sf"/>
</dbReference>
<dbReference type="Pfam" id="PF17906">
    <property type="entry name" value="HTH_48"/>
    <property type="match status" value="1"/>
</dbReference>
<organism evidence="2 3">
    <name type="scientific">Octopus sinensis</name>
    <name type="common">East Asian common octopus</name>
    <dbReference type="NCBI Taxonomy" id="2607531"/>
    <lineage>
        <taxon>Eukaryota</taxon>
        <taxon>Metazoa</taxon>
        <taxon>Spiralia</taxon>
        <taxon>Lophotrochozoa</taxon>
        <taxon>Mollusca</taxon>
        <taxon>Cephalopoda</taxon>
        <taxon>Coleoidea</taxon>
        <taxon>Octopodiformes</taxon>
        <taxon>Octopoda</taxon>
        <taxon>Incirrata</taxon>
        <taxon>Octopodidae</taxon>
        <taxon>Octopus</taxon>
    </lineage>
</organism>
<evidence type="ECO:0000313" key="3">
    <source>
        <dbReference type="RefSeq" id="XP_029641303.1"/>
    </source>
</evidence>
<dbReference type="KEGG" id="osn:115216245"/>
<dbReference type="GO" id="GO:0000729">
    <property type="term" value="P:DNA double-strand break processing"/>
    <property type="evidence" value="ECO:0007669"/>
    <property type="project" value="TreeGrafter"/>
</dbReference>
<protein>
    <submittedName>
        <fullName evidence="3">Histone-lysine N-methyltransferase SETMAR-like</fullName>
    </submittedName>
</protein>
<accession>A0A6P7SSZ0</accession>
<dbReference type="Proteomes" id="UP000515154">
    <property type="component" value="Linkage group LG10"/>
</dbReference>
<dbReference type="AlphaFoldDB" id="A0A6P7SSZ0"/>
<dbReference type="GO" id="GO:0046975">
    <property type="term" value="F:histone H3K36 methyltransferase activity"/>
    <property type="evidence" value="ECO:0007669"/>
    <property type="project" value="TreeGrafter"/>
</dbReference>
<dbReference type="GO" id="GO:0044774">
    <property type="term" value="P:mitotic DNA integrity checkpoint signaling"/>
    <property type="evidence" value="ECO:0007669"/>
    <property type="project" value="TreeGrafter"/>
</dbReference>
<dbReference type="GO" id="GO:0003697">
    <property type="term" value="F:single-stranded DNA binding"/>
    <property type="evidence" value="ECO:0007669"/>
    <property type="project" value="TreeGrafter"/>
</dbReference>
<dbReference type="InterPro" id="IPR052709">
    <property type="entry name" value="Transposase-MT_Hybrid"/>
</dbReference>
<dbReference type="GO" id="GO:0005634">
    <property type="term" value="C:nucleus"/>
    <property type="evidence" value="ECO:0007669"/>
    <property type="project" value="TreeGrafter"/>
</dbReference>
<evidence type="ECO:0000259" key="1">
    <source>
        <dbReference type="Pfam" id="PF17906"/>
    </source>
</evidence>
<proteinExistence type="predicted"/>
<dbReference type="Pfam" id="PF01359">
    <property type="entry name" value="Transposase_1"/>
    <property type="match status" value="1"/>
</dbReference>
<dbReference type="GO" id="GO:0006303">
    <property type="term" value="P:double-strand break repair via nonhomologous end joining"/>
    <property type="evidence" value="ECO:0007669"/>
    <property type="project" value="TreeGrafter"/>
</dbReference>
<keyword evidence="2" id="KW-1185">Reference proteome</keyword>
<dbReference type="GO" id="GO:0015074">
    <property type="term" value="P:DNA integration"/>
    <property type="evidence" value="ECO:0007669"/>
    <property type="project" value="TreeGrafter"/>
</dbReference>